<proteinExistence type="inferred from homology"/>
<protein>
    <recommendedName>
        <fullName evidence="6">4-hydroxy-2-oxoglutarate aldolase</fullName>
    </recommendedName>
</protein>
<dbReference type="InterPro" id="IPR002220">
    <property type="entry name" value="DapA-like"/>
</dbReference>
<dbReference type="InterPro" id="IPR013785">
    <property type="entry name" value="Aldolase_TIM"/>
</dbReference>
<evidence type="ECO:0000256" key="2">
    <source>
        <dbReference type="ARBA" id="ARBA00023239"/>
    </source>
</evidence>
<comment type="subunit">
    <text evidence="1">Homotetramer.</text>
</comment>
<comment type="similarity">
    <text evidence="3">Belongs to the DapA family.</text>
</comment>
<accession>A0ABN7B0R1</accession>
<keyword evidence="5" id="KW-1185">Reference proteome</keyword>
<dbReference type="Gene3D" id="3.20.20.70">
    <property type="entry name" value="Aldolase class I"/>
    <property type="match status" value="1"/>
</dbReference>
<evidence type="ECO:0000313" key="4">
    <source>
        <dbReference type="EMBL" id="BES97990.1"/>
    </source>
</evidence>
<dbReference type="PANTHER" id="PTHR12128:SF66">
    <property type="entry name" value="4-HYDROXY-2-OXOGLUTARATE ALDOLASE, MITOCHONDRIAL"/>
    <property type="match status" value="1"/>
</dbReference>
<gene>
    <name evidence="4" type="ORF">NTJ_10805</name>
</gene>
<keyword evidence="2 3" id="KW-0456">Lyase</keyword>
<dbReference type="Pfam" id="PF00701">
    <property type="entry name" value="DHDPS"/>
    <property type="match status" value="1"/>
</dbReference>
<evidence type="ECO:0000256" key="1">
    <source>
        <dbReference type="ARBA" id="ARBA00011881"/>
    </source>
</evidence>
<evidence type="ECO:0008006" key="6">
    <source>
        <dbReference type="Google" id="ProtNLM"/>
    </source>
</evidence>
<sequence>MALRTFIRKMSSAAGNRQLDLRGIFIPLTTPFNADEGIAFDKLKQNLKEYEKIPFTGYVVAGSNGEAPYLTPDERVQLVKFVRENTDGNKIVIGGSTAESTNLACELTSSMAKVGADGVLVMPPFYFRKRMTDEAIEKHYMTIADKCGMPIVIYNMPFVCGIDISTPLLAKMARHPLIRGVKDSDIRKCAGTVQDTKSLNFDVLIGSAGYLLGSLLNGCSGAINGLAGILGQELCDLYTAYHKGDFQKAREIQVRISKPDTLLLSELGVPGLKTAMDMFGLAGGRCRSPILPTTEADKQRIKDTLGKEGYL</sequence>
<organism evidence="4 5">
    <name type="scientific">Nesidiocoris tenuis</name>
    <dbReference type="NCBI Taxonomy" id="355587"/>
    <lineage>
        <taxon>Eukaryota</taxon>
        <taxon>Metazoa</taxon>
        <taxon>Ecdysozoa</taxon>
        <taxon>Arthropoda</taxon>
        <taxon>Hexapoda</taxon>
        <taxon>Insecta</taxon>
        <taxon>Pterygota</taxon>
        <taxon>Neoptera</taxon>
        <taxon>Paraneoptera</taxon>
        <taxon>Hemiptera</taxon>
        <taxon>Heteroptera</taxon>
        <taxon>Panheteroptera</taxon>
        <taxon>Cimicomorpha</taxon>
        <taxon>Miridae</taxon>
        <taxon>Dicyphina</taxon>
        <taxon>Nesidiocoris</taxon>
    </lineage>
</organism>
<dbReference type="Proteomes" id="UP001307889">
    <property type="component" value="Chromosome 8"/>
</dbReference>
<dbReference type="PRINTS" id="PR00146">
    <property type="entry name" value="DHPICSNTHASE"/>
</dbReference>
<dbReference type="CDD" id="cd00408">
    <property type="entry name" value="DHDPS-like"/>
    <property type="match status" value="1"/>
</dbReference>
<evidence type="ECO:0000256" key="3">
    <source>
        <dbReference type="PIRNR" id="PIRNR001365"/>
    </source>
</evidence>
<dbReference type="PANTHER" id="PTHR12128">
    <property type="entry name" value="DIHYDRODIPICOLINATE SYNTHASE"/>
    <property type="match status" value="1"/>
</dbReference>
<dbReference type="SMART" id="SM01130">
    <property type="entry name" value="DHDPS"/>
    <property type="match status" value="1"/>
</dbReference>
<evidence type="ECO:0000313" key="5">
    <source>
        <dbReference type="Proteomes" id="UP001307889"/>
    </source>
</evidence>
<dbReference type="EMBL" id="AP028916">
    <property type="protein sequence ID" value="BES97990.1"/>
    <property type="molecule type" value="Genomic_DNA"/>
</dbReference>
<dbReference type="SUPFAM" id="SSF51569">
    <property type="entry name" value="Aldolase"/>
    <property type="match status" value="1"/>
</dbReference>
<name>A0ABN7B0R1_9HEMI</name>
<dbReference type="PIRSF" id="PIRSF001365">
    <property type="entry name" value="DHDPS"/>
    <property type="match status" value="1"/>
</dbReference>
<reference evidence="4 5" key="1">
    <citation type="submission" date="2023-09" db="EMBL/GenBank/DDBJ databases">
        <title>Nesidiocoris tenuis whole genome shotgun sequence.</title>
        <authorList>
            <person name="Shibata T."/>
            <person name="Shimoda M."/>
            <person name="Kobayashi T."/>
            <person name="Uehara T."/>
        </authorList>
    </citation>
    <scope>NUCLEOTIDE SEQUENCE [LARGE SCALE GENOMIC DNA]</scope>
    <source>
        <strain evidence="4 5">Japan</strain>
    </source>
</reference>